<accession>A0A9N8E0Z5</accession>
<comment type="caution">
    <text evidence="2">The sequence shown here is derived from an EMBL/GenBank/DDBJ whole genome shotgun (WGS) entry which is preliminary data.</text>
</comment>
<feature type="transmembrane region" description="Helical" evidence="1">
    <location>
        <begin position="108"/>
        <end position="129"/>
    </location>
</feature>
<evidence type="ECO:0000313" key="3">
    <source>
        <dbReference type="Proteomes" id="UP001153069"/>
    </source>
</evidence>
<gene>
    <name evidence="2" type="ORF">SEMRO_439_G143310.1</name>
</gene>
<keyword evidence="3" id="KW-1185">Reference proteome</keyword>
<keyword evidence="1" id="KW-0472">Membrane</keyword>
<evidence type="ECO:0000256" key="1">
    <source>
        <dbReference type="SAM" id="Phobius"/>
    </source>
</evidence>
<protein>
    <submittedName>
        <fullName evidence="2">Uncharacterized protein</fullName>
    </submittedName>
</protein>
<sequence>MIDDKPQSDAAVVVDSHVSKVVDPESDLDLESTPQLEEDAGPGSCRTRCCTEWGSAYYPGWFSIHEGQKTVDVPASFGPTLVGSGHQYLFLWFDLLRVASKVSHSDTAAFFLAYLTHWGMIIASLYFLMSFINSIMPPKQPSNHSDSVSLWVKISWIMFEVAANLTFLVTLMWWSFQYKPGDTEVTFERVYMHGVVMVFVWVEGLVINRTPVRLKHLPLYMLIAGIYEAWLVIHQLATDIGDPTRSDNDPTTDDDLLYTAINFEDTPVHSSILMAMVLFLFVPLVHCLLWAASVWSCPCSYSGLNRRYISVNSGSD</sequence>
<reference evidence="2" key="1">
    <citation type="submission" date="2020-06" db="EMBL/GenBank/DDBJ databases">
        <authorList>
            <consortium name="Plant Systems Biology data submission"/>
        </authorList>
    </citation>
    <scope>NUCLEOTIDE SEQUENCE</scope>
    <source>
        <strain evidence="2">D6</strain>
    </source>
</reference>
<dbReference type="OrthoDB" id="47938at2759"/>
<name>A0A9N8E0Z5_9STRA</name>
<feature type="transmembrane region" description="Helical" evidence="1">
    <location>
        <begin position="219"/>
        <end position="237"/>
    </location>
</feature>
<keyword evidence="1" id="KW-1133">Transmembrane helix</keyword>
<feature type="transmembrane region" description="Helical" evidence="1">
    <location>
        <begin position="272"/>
        <end position="297"/>
    </location>
</feature>
<feature type="transmembrane region" description="Helical" evidence="1">
    <location>
        <begin position="150"/>
        <end position="174"/>
    </location>
</feature>
<evidence type="ECO:0000313" key="2">
    <source>
        <dbReference type="EMBL" id="CAB9510511.1"/>
    </source>
</evidence>
<organism evidence="2 3">
    <name type="scientific">Seminavis robusta</name>
    <dbReference type="NCBI Taxonomy" id="568900"/>
    <lineage>
        <taxon>Eukaryota</taxon>
        <taxon>Sar</taxon>
        <taxon>Stramenopiles</taxon>
        <taxon>Ochrophyta</taxon>
        <taxon>Bacillariophyta</taxon>
        <taxon>Bacillariophyceae</taxon>
        <taxon>Bacillariophycidae</taxon>
        <taxon>Naviculales</taxon>
        <taxon>Naviculaceae</taxon>
        <taxon>Seminavis</taxon>
    </lineage>
</organism>
<keyword evidence="1" id="KW-0812">Transmembrane</keyword>
<dbReference type="Proteomes" id="UP001153069">
    <property type="component" value="Unassembled WGS sequence"/>
</dbReference>
<dbReference type="GO" id="GO:0016020">
    <property type="term" value="C:membrane"/>
    <property type="evidence" value="ECO:0007669"/>
    <property type="project" value="TreeGrafter"/>
</dbReference>
<dbReference type="AlphaFoldDB" id="A0A9N8E0Z5"/>
<dbReference type="PANTHER" id="PTHR12242">
    <property type="entry name" value="OS02G0130600 PROTEIN-RELATED"/>
    <property type="match status" value="1"/>
</dbReference>
<dbReference type="EMBL" id="CAICTM010000438">
    <property type="protein sequence ID" value="CAB9510511.1"/>
    <property type="molecule type" value="Genomic_DNA"/>
</dbReference>
<proteinExistence type="predicted"/>